<organism evidence="2 3">
    <name type="scientific">Ceratitis capitata</name>
    <name type="common">Mediterranean fruit fly</name>
    <name type="synonym">Tephritis capitata</name>
    <dbReference type="NCBI Taxonomy" id="7213"/>
    <lineage>
        <taxon>Eukaryota</taxon>
        <taxon>Metazoa</taxon>
        <taxon>Ecdysozoa</taxon>
        <taxon>Arthropoda</taxon>
        <taxon>Hexapoda</taxon>
        <taxon>Insecta</taxon>
        <taxon>Pterygota</taxon>
        <taxon>Neoptera</taxon>
        <taxon>Endopterygota</taxon>
        <taxon>Diptera</taxon>
        <taxon>Brachycera</taxon>
        <taxon>Muscomorpha</taxon>
        <taxon>Tephritoidea</taxon>
        <taxon>Tephritidae</taxon>
        <taxon>Ceratitis</taxon>
        <taxon>Ceratitis</taxon>
    </lineage>
</organism>
<dbReference type="Proteomes" id="UP000606786">
    <property type="component" value="Unassembled WGS sequence"/>
</dbReference>
<comment type="caution">
    <text evidence="2">The sequence shown here is derived from an EMBL/GenBank/DDBJ whole genome shotgun (WGS) entry which is preliminary data.</text>
</comment>
<keyword evidence="1" id="KW-0812">Transmembrane</keyword>
<keyword evidence="1" id="KW-1133">Transmembrane helix</keyword>
<proteinExistence type="predicted"/>
<sequence>MIALSVAAVVAVCAPRCYRLGHRALVGRLSYCSTYLVSWISCSVATALSRPPRLRIRPNRRLPVYRRLLLGLLHRICRAQPVVVTVRRSSILFHSIYASAFYTRYTLCHALYRLPRIFRVPLTLRHRYRCYLHLPRFVRIVLLMQTHSFFLFWLVVLMRKYLLLCKPSYTYALPLNFSFTPARYVYREYLFRARTLH</sequence>
<dbReference type="EMBL" id="CAJHJT010000023">
    <property type="protein sequence ID" value="CAD7001895.1"/>
    <property type="molecule type" value="Genomic_DNA"/>
</dbReference>
<keyword evidence="1" id="KW-0472">Membrane</keyword>
<evidence type="ECO:0000313" key="2">
    <source>
        <dbReference type="EMBL" id="CAD7001895.1"/>
    </source>
</evidence>
<keyword evidence="3" id="KW-1185">Reference proteome</keyword>
<dbReference type="AlphaFoldDB" id="A0A811UV82"/>
<evidence type="ECO:0000256" key="1">
    <source>
        <dbReference type="SAM" id="Phobius"/>
    </source>
</evidence>
<protein>
    <submittedName>
        <fullName evidence="2">(Mediterranean fruit fly) hypothetical protein</fullName>
    </submittedName>
</protein>
<evidence type="ECO:0000313" key="3">
    <source>
        <dbReference type="Proteomes" id="UP000606786"/>
    </source>
</evidence>
<gene>
    <name evidence="2" type="ORF">CCAP1982_LOCUS10382</name>
</gene>
<name>A0A811UV82_CERCA</name>
<feature type="transmembrane region" description="Helical" evidence="1">
    <location>
        <begin position="137"/>
        <end position="156"/>
    </location>
</feature>
<accession>A0A811UV82</accession>
<feature type="transmembrane region" description="Helical" evidence="1">
    <location>
        <begin position="168"/>
        <end position="186"/>
    </location>
</feature>
<reference evidence="2" key="1">
    <citation type="submission" date="2020-11" db="EMBL/GenBank/DDBJ databases">
        <authorList>
            <person name="Whitehead M."/>
        </authorList>
    </citation>
    <scope>NUCLEOTIDE SEQUENCE</scope>
    <source>
        <strain evidence="2">EGII</strain>
    </source>
</reference>